<keyword evidence="4" id="KW-1185">Reference proteome</keyword>
<dbReference type="InterPro" id="IPR029046">
    <property type="entry name" value="LolA/LolB/LppX"/>
</dbReference>
<dbReference type="CDD" id="cd16325">
    <property type="entry name" value="LolA"/>
    <property type="match status" value="1"/>
</dbReference>
<dbReference type="Pfam" id="PF19574">
    <property type="entry name" value="LolA_3"/>
    <property type="match status" value="1"/>
</dbReference>
<dbReference type="KEGG" id="nja:NSJP_0662"/>
<evidence type="ECO:0000256" key="2">
    <source>
        <dbReference type="SAM" id="SignalP"/>
    </source>
</evidence>
<dbReference type="RefSeq" id="WP_172834114.1">
    <property type="nucleotide sequence ID" value="NZ_LT828648.1"/>
</dbReference>
<feature type="chain" id="PRO_5012370785" evidence="2">
    <location>
        <begin position="27"/>
        <end position="200"/>
    </location>
</feature>
<accession>A0A1W1I1H1</accession>
<protein>
    <submittedName>
        <fullName evidence="3">Putative transmembrane protein</fullName>
    </submittedName>
</protein>
<evidence type="ECO:0000313" key="3">
    <source>
        <dbReference type="EMBL" id="SLM46834.1"/>
    </source>
</evidence>
<dbReference type="Gene3D" id="2.50.20.10">
    <property type="entry name" value="Lipoprotein localisation LolA/LolB/LppX"/>
    <property type="match status" value="1"/>
</dbReference>
<keyword evidence="3" id="KW-0812">Transmembrane</keyword>
<reference evidence="3 4" key="1">
    <citation type="submission" date="2017-03" db="EMBL/GenBank/DDBJ databases">
        <authorList>
            <person name="Afonso C.L."/>
            <person name="Miller P.J."/>
            <person name="Scott M.A."/>
            <person name="Spackman E."/>
            <person name="Goraichik I."/>
            <person name="Dimitrov K.M."/>
            <person name="Suarez D.L."/>
            <person name="Swayne D.E."/>
        </authorList>
    </citation>
    <scope>NUCLEOTIDE SEQUENCE [LARGE SCALE GENOMIC DNA]</scope>
    <source>
        <strain evidence="3">Genome sequencing of Nitrospira japonica strain NJ11</strain>
    </source>
</reference>
<dbReference type="Proteomes" id="UP000192042">
    <property type="component" value="Chromosome I"/>
</dbReference>
<dbReference type="EMBL" id="LT828648">
    <property type="protein sequence ID" value="SLM46834.1"/>
    <property type="molecule type" value="Genomic_DNA"/>
</dbReference>
<dbReference type="STRING" id="1325564.NSJP_0662"/>
<evidence type="ECO:0000256" key="1">
    <source>
        <dbReference type="ARBA" id="ARBA00022729"/>
    </source>
</evidence>
<dbReference type="AlphaFoldDB" id="A0A1W1I1H1"/>
<evidence type="ECO:0000313" key="4">
    <source>
        <dbReference type="Proteomes" id="UP000192042"/>
    </source>
</evidence>
<name>A0A1W1I1H1_9BACT</name>
<proteinExistence type="predicted"/>
<organism evidence="3 4">
    <name type="scientific">Nitrospira japonica</name>
    <dbReference type="NCBI Taxonomy" id="1325564"/>
    <lineage>
        <taxon>Bacteria</taxon>
        <taxon>Pseudomonadati</taxon>
        <taxon>Nitrospirota</taxon>
        <taxon>Nitrospiria</taxon>
        <taxon>Nitrospirales</taxon>
        <taxon>Nitrospiraceae</taxon>
        <taxon>Nitrospira</taxon>
    </lineage>
</organism>
<keyword evidence="3" id="KW-0472">Membrane</keyword>
<dbReference type="InterPro" id="IPR004564">
    <property type="entry name" value="OM_lipoprot_carrier_LolA-like"/>
</dbReference>
<sequence>MNSRIEQRIRICLLVLSLGLGGAAEADVDAPQPLDVPRLMELMAQVESRQDRFTETKTLTVLTEPMVLTGTLSYTRPDRIEKHVLTPYEEHLVVQGDQLTLTNKDGTKRVRVKSHPLIWSFVEAIRASLAGDAATLQRFYDVRIDGSRQGWTLTLRPFDEKAAARLTSIALHGKDSRLTSVEIIETGGDQSVMTIHEPAS</sequence>
<gene>
    <name evidence="3" type="ORF">NSJP_0662</name>
</gene>
<dbReference type="SUPFAM" id="SSF89392">
    <property type="entry name" value="Prokaryotic lipoproteins and lipoprotein localization factors"/>
    <property type="match status" value="1"/>
</dbReference>
<feature type="signal peptide" evidence="2">
    <location>
        <begin position="1"/>
        <end position="26"/>
    </location>
</feature>
<keyword evidence="1 2" id="KW-0732">Signal</keyword>